<dbReference type="SUPFAM" id="SSF55486">
    <property type="entry name" value="Metalloproteases ('zincins'), catalytic domain"/>
    <property type="match status" value="1"/>
</dbReference>
<comment type="function">
    <text evidence="6">Has oligopeptidase activity and degrades a variety of small bioactive peptides.</text>
</comment>
<feature type="domain" description="Peptidase M3A/M3B catalytic" evidence="7">
    <location>
        <begin position="212"/>
        <end position="593"/>
    </location>
</feature>
<evidence type="ECO:0000256" key="5">
    <source>
        <dbReference type="ARBA" id="ARBA00023049"/>
    </source>
</evidence>
<dbReference type="InterPro" id="IPR004438">
    <property type="entry name" value="Peptidase_M3B"/>
</dbReference>
<dbReference type="EC" id="3.4.24.-" evidence="6"/>
<dbReference type="Gene3D" id="1.10.1370.20">
    <property type="entry name" value="Oligoendopeptidase f, C-terminal domain"/>
    <property type="match status" value="1"/>
</dbReference>
<dbReference type="NCBIfam" id="TIGR00181">
    <property type="entry name" value="pepF"/>
    <property type="match status" value="1"/>
</dbReference>
<accession>A0A5B9QU62</accession>
<evidence type="ECO:0000256" key="1">
    <source>
        <dbReference type="ARBA" id="ARBA00022670"/>
    </source>
</evidence>
<evidence type="ECO:0000313" key="9">
    <source>
        <dbReference type="EMBL" id="QEG37463.1"/>
    </source>
</evidence>
<dbReference type="EMBL" id="CP042913">
    <property type="protein sequence ID" value="QEG37463.1"/>
    <property type="molecule type" value="Genomic_DNA"/>
</dbReference>
<dbReference type="InterPro" id="IPR001567">
    <property type="entry name" value="Pept_M3A_M3B_dom"/>
</dbReference>
<dbReference type="OrthoDB" id="9766487at2"/>
<evidence type="ECO:0000313" key="10">
    <source>
        <dbReference type="Proteomes" id="UP000323917"/>
    </source>
</evidence>
<dbReference type="GO" id="GO:0006518">
    <property type="term" value="P:peptide metabolic process"/>
    <property type="evidence" value="ECO:0007669"/>
    <property type="project" value="TreeGrafter"/>
</dbReference>
<keyword evidence="3 6" id="KW-0378">Hydrolase</keyword>
<dbReference type="Pfam" id="PF08439">
    <property type="entry name" value="Peptidase_M3_N"/>
    <property type="match status" value="1"/>
</dbReference>
<dbReference type="AlphaFoldDB" id="A0A5B9QU62"/>
<keyword evidence="5 6" id="KW-0482">Metalloprotease</keyword>
<feature type="domain" description="Oligopeptidase F N-terminal" evidence="8">
    <location>
        <begin position="123"/>
        <end position="191"/>
    </location>
</feature>
<dbReference type="Proteomes" id="UP000323917">
    <property type="component" value="Chromosome"/>
</dbReference>
<dbReference type="Pfam" id="PF01432">
    <property type="entry name" value="Peptidase_M3"/>
    <property type="match status" value="1"/>
</dbReference>
<dbReference type="CDD" id="cd09608">
    <property type="entry name" value="M3B_PepF"/>
    <property type="match status" value="1"/>
</dbReference>
<comment type="cofactor">
    <cofactor evidence="6">
        <name>Zn(2+)</name>
        <dbReference type="ChEBI" id="CHEBI:29105"/>
    </cofactor>
    <text evidence="6">Binds 1 zinc ion.</text>
</comment>
<dbReference type="GO" id="GO:0046872">
    <property type="term" value="F:metal ion binding"/>
    <property type="evidence" value="ECO:0007669"/>
    <property type="project" value="UniProtKB-UniRule"/>
</dbReference>
<evidence type="ECO:0000256" key="6">
    <source>
        <dbReference type="RuleBase" id="RU368091"/>
    </source>
</evidence>
<gene>
    <name evidence="9" type="primary">pepF1</name>
    <name evidence="9" type="ORF">Pr1d_48090</name>
</gene>
<comment type="similarity">
    <text evidence="6">Belongs to the peptidase M3B family.</text>
</comment>
<dbReference type="InterPro" id="IPR045090">
    <property type="entry name" value="Pept_M3A_M3B"/>
</dbReference>
<dbReference type="RefSeq" id="WP_148075702.1">
    <property type="nucleotide sequence ID" value="NZ_CP042913.1"/>
</dbReference>
<keyword evidence="10" id="KW-1185">Reference proteome</keyword>
<evidence type="ECO:0000259" key="8">
    <source>
        <dbReference type="Pfam" id="PF08439"/>
    </source>
</evidence>
<dbReference type="KEGG" id="bgok:Pr1d_48090"/>
<dbReference type="InterPro" id="IPR042088">
    <property type="entry name" value="OligoPept_F_C"/>
</dbReference>
<dbReference type="Gene3D" id="1.20.140.70">
    <property type="entry name" value="Oligopeptidase f, N-terminal domain"/>
    <property type="match status" value="1"/>
</dbReference>
<reference evidence="9 10" key="1">
    <citation type="submission" date="2019-08" db="EMBL/GenBank/DDBJ databases">
        <title>Deep-cultivation of Planctomycetes and their phenomic and genomic characterization uncovers novel biology.</title>
        <authorList>
            <person name="Wiegand S."/>
            <person name="Jogler M."/>
            <person name="Boedeker C."/>
            <person name="Pinto D."/>
            <person name="Vollmers J."/>
            <person name="Rivas-Marin E."/>
            <person name="Kohn T."/>
            <person name="Peeters S.H."/>
            <person name="Heuer A."/>
            <person name="Rast P."/>
            <person name="Oberbeckmann S."/>
            <person name="Bunk B."/>
            <person name="Jeske O."/>
            <person name="Meyerdierks A."/>
            <person name="Storesund J.E."/>
            <person name="Kallscheuer N."/>
            <person name="Luecker S."/>
            <person name="Lage O.M."/>
            <person name="Pohl T."/>
            <person name="Merkel B.J."/>
            <person name="Hornburger P."/>
            <person name="Mueller R.-W."/>
            <person name="Bruemmer F."/>
            <person name="Labrenz M."/>
            <person name="Spormann A.M."/>
            <person name="Op den Camp H."/>
            <person name="Overmann J."/>
            <person name="Amann R."/>
            <person name="Jetten M.S.M."/>
            <person name="Mascher T."/>
            <person name="Medema M.H."/>
            <person name="Devos D.P."/>
            <person name="Kaster A.-K."/>
            <person name="Ovreas L."/>
            <person name="Rohde M."/>
            <person name="Galperin M.Y."/>
            <person name="Jogler C."/>
        </authorList>
    </citation>
    <scope>NUCLEOTIDE SEQUENCE [LARGE SCALE GENOMIC DNA]</scope>
    <source>
        <strain evidence="9 10">Pr1d</strain>
    </source>
</reference>
<evidence type="ECO:0000259" key="7">
    <source>
        <dbReference type="Pfam" id="PF01432"/>
    </source>
</evidence>
<sequence length="607" mass="69464">MPTTKKKPKTSTLPPRSRVKSADTWDLTSLYPNDSAWEKDFLAWEKQIKRYAAFEGTLGKSADQLAKCLDFDNKFDRRAERIGSYAFLKTTEDTANSDYQRMIGRYQHAASEAGQAASFIRPEIMAIPAKKLSKFLQEKSLAPYRLLLEKIVRYRPHTLSNSEEKLLAMQSQMSDTANHAFRQLTDADFKFGMIENDKGETIELSQSSFSALLHSPKRTVRSTAFHQFYEVFANHENVLAATLSGSVERDVYYAKARGYKSAIESALFHDKVPMSVYDNLIAAVRSKLPALYRYYDLRRRKMKLKDIHHYDTYVPILSDLDQKRTWKQAVKTVVDSLEPLGSDYVCTLDRGLTTDRWCDRYPNRGKQSGAFSCGTFDGSPYIMMNYQPAVLDHVFTLTHEAGHSMHSYYSSKHQPFQYYDYTIFVAEVASTFNEQLLSRHLMDQAGSTEERAYLINRDIDAIRGTIIRQTMFAEFEKIIHALAESGEPLTIDCLKSEYTKLLEVYFGPDFVIDPQLQLECLRIPHFYRAFYVYKYATGLSAAIALSERVLKGGSQELDDYLSFLKGGRSKFPLDLLRDAGVDMEKPAPVNTALKRFESLVDELDTIL</sequence>
<evidence type="ECO:0000256" key="4">
    <source>
        <dbReference type="ARBA" id="ARBA00022833"/>
    </source>
</evidence>
<dbReference type="GO" id="GO:0004222">
    <property type="term" value="F:metalloendopeptidase activity"/>
    <property type="evidence" value="ECO:0007669"/>
    <property type="project" value="UniProtKB-UniRule"/>
</dbReference>
<evidence type="ECO:0000256" key="2">
    <source>
        <dbReference type="ARBA" id="ARBA00022723"/>
    </source>
</evidence>
<dbReference type="PANTHER" id="PTHR11804">
    <property type="entry name" value="PROTEASE M3 THIMET OLIGOPEPTIDASE-RELATED"/>
    <property type="match status" value="1"/>
</dbReference>
<organism evidence="9 10">
    <name type="scientific">Bythopirellula goksoeyrii</name>
    <dbReference type="NCBI Taxonomy" id="1400387"/>
    <lineage>
        <taxon>Bacteria</taxon>
        <taxon>Pseudomonadati</taxon>
        <taxon>Planctomycetota</taxon>
        <taxon>Planctomycetia</taxon>
        <taxon>Pirellulales</taxon>
        <taxon>Lacipirellulaceae</taxon>
        <taxon>Bythopirellula</taxon>
    </lineage>
</organism>
<keyword evidence="4 6" id="KW-0862">Zinc</keyword>
<dbReference type="InterPro" id="IPR013647">
    <property type="entry name" value="OligopepF_N_dom"/>
</dbReference>
<protein>
    <recommendedName>
        <fullName evidence="6">Oligopeptidase F</fullName>
        <ecNumber evidence="6">3.4.24.-</ecNumber>
    </recommendedName>
</protein>
<evidence type="ECO:0000256" key="3">
    <source>
        <dbReference type="ARBA" id="ARBA00022801"/>
    </source>
</evidence>
<dbReference type="PANTHER" id="PTHR11804:SF84">
    <property type="entry name" value="SACCHAROLYSIN"/>
    <property type="match status" value="1"/>
</dbReference>
<keyword evidence="1 6" id="KW-0645">Protease</keyword>
<dbReference type="Gene3D" id="1.10.287.830">
    <property type="entry name" value="putative peptidase helix hairpin domain like"/>
    <property type="match status" value="1"/>
</dbReference>
<name>A0A5B9QU62_9BACT</name>
<dbReference type="GO" id="GO:0006508">
    <property type="term" value="P:proteolysis"/>
    <property type="evidence" value="ECO:0007669"/>
    <property type="project" value="UniProtKB-KW"/>
</dbReference>
<proteinExistence type="inferred from homology"/>
<keyword evidence="2 6" id="KW-0479">Metal-binding</keyword>